<dbReference type="EMBL" id="KN847040">
    <property type="protein sequence ID" value="KIW34128.1"/>
    <property type="molecule type" value="Genomic_DNA"/>
</dbReference>
<evidence type="ECO:0000256" key="3">
    <source>
        <dbReference type="ARBA" id="ARBA00022737"/>
    </source>
</evidence>
<keyword evidence="10" id="KW-1185">Reference proteome</keyword>
<evidence type="ECO:0000256" key="2">
    <source>
        <dbReference type="ARBA" id="ARBA00022723"/>
    </source>
</evidence>
<evidence type="ECO:0000256" key="7">
    <source>
        <dbReference type="SAM" id="MobiDB-lite"/>
    </source>
</evidence>
<accession>A0A0D2CSH0</accession>
<evidence type="ECO:0000313" key="10">
    <source>
        <dbReference type="Proteomes" id="UP000054466"/>
    </source>
</evidence>
<dbReference type="VEuPathDB" id="FungiDB:PV07_00924"/>
<dbReference type="GO" id="GO:0000785">
    <property type="term" value="C:chromatin"/>
    <property type="evidence" value="ECO:0007669"/>
    <property type="project" value="TreeGrafter"/>
</dbReference>
<comment type="subcellular location">
    <subcellularLocation>
        <location evidence="1">Nucleus</location>
    </subcellularLocation>
</comment>
<keyword evidence="5" id="KW-0862">Zinc</keyword>
<name>A0A0D2CSH0_9EURO</name>
<proteinExistence type="predicted"/>
<dbReference type="GO" id="GO:0005634">
    <property type="term" value="C:nucleus"/>
    <property type="evidence" value="ECO:0007669"/>
    <property type="project" value="UniProtKB-SubCell"/>
</dbReference>
<dbReference type="CDD" id="cd12148">
    <property type="entry name" value="fungal_TF_MHR"/>
    <property type="match status" value="1"/>
</dbReference>
<protein>
    <recommendedName>
        <fullName evidence="8">Xylanolytic transcriptional activator regulatory domain-containing protein</fullName>
    </recommendedName>
</protein>
<dbReference type="GO" id="GO:0008270">
    <property type="term" value="F:zinc ion binding"/>
    <property type="evidence" value="ECO:0007669"/>
    <property type="project" value="UniProtKB-KW"/>
</dbReference>
<evidence type="ECO:0000256" key="1">
    <source>
        <dbReference type="ARBA" id="ARBA00004123"/>
    </source>
</evidence>
<dbReference type="PANTHER" id="PTHR40626:SF11">
    <property type="entry name" value="ZINC FINGER PROTEIN YPR022C"/>
    <property type="match status" value="1"/>
</dbReference>
<dbReference type="Proteomes" id="UP000054466">
    <property type="component" value="Unassembled WGS sequence"/>
</dbReference>
<dbReference type="PANTHER" id="PTHR40626">
    <property type="entry name" value="MIP31509P"/>
    <property type="match status" value="1"/>
</dbReference>
<dbReference type="STRING" id="569365.A0A0D2CSH0"/>
<keyword evidence="6" id="KW-0539">Nucleus</keyword>
<dbReference type="OrthoDB" id="1405595at2759"/>
<dbReference type="GO" id="GO:0006351">
    <property type="term" value="P:DNA-templated transcription"/>
    <property type="evidence" value="ECO:0007669"/>
    <property type="project" value="InterPro"/>
</dbReference>
<evidence type="ECO:0000259" key="8">
    <source>
        <dbReference type="Pfam" id="PF04082"/>
    </source>
</evidence>
<gene>
    <name evidence="9" type="ORF">PV07_00924</name>
</gene>
<sequence>MSQLGQYVVSPGQAQNDHQSQNLSPRQELDTTIPPVNWEAPNLSVPQEIPGQLGCDQIQRSIVVPQQLPPEHLAIDGHNSSLLTDTFNTETTLDLMGVGTDTFFNLDLLDWGILDNSFVAHRDDSGTVVTCSETSNQQTISPEATASPYDFGDNAARFVTPMNLPSGMSLMQISPLEAHCSLIIQYLREASQGSRRWDHWFSMDNMSRFLRSYFESFHQHTPLLHLPFWNISITSTRLILAMTLIGAVYSGDLKANSSDARRLCHMAQAFAWSSDPCLQAGGPAQLDTIHSVYIVTLLEAFYLPFKRCRAPVDTKRLVNEARNTGVFVDVQPGIDPWKMKWEDWSAQECRIRTAFILYLFDAIRAIMFDQRPELHSYELRLPLPCDENIFAASTEDEWQALYVKAHNVTRMEFPAILSLFLCHSSMDLPLDFSVMGAFIVLHGILLHMWEQKLIFRRRDPREVQDPVEERMNEHLADAQSKVTNNALRLWRKHWARTVDSPGSMTSKGLYRDRALAYWYLGNLMNHNRRAKGLDVAPVSINGNWSLKVPRLLRKLTTLMDDGQLDANSDYVISAAGENLDRQLGDIQEMSDENIEDEEMDTIILGCMMRKERQSRH</sequence>
<dbReference type="AlphaFoldDB" id="A0A0D2CSH0"/>
<feature type="region of interest" description="Disordered" evidence="7">
    <location>
        <begin position="1"/>
        <end position="32"/>
    </location>
</feature>
<keyword evidence="4" id="KW-0863">Zinc-finger</keyword>
<feature type="compositionally biased region" description="Polar residues" evidence="7">
    <location>
        <begin position="12"/>
        <end position="25"/>
    </location>
</feature>
<dbReference type="Pfam" id="PF04082">
    <property type="entry name" value="Fungal_trans"/>
    <property type="match status" value="1"/>
</dbReference>
<dbReference type="HOGENOM" id="CLU_443425_0_0_1"/>
<evidence type="ECO:0000256" key="6">
    <source>
        <dbReference type="ARBA" id="ARBA00023242"/>
    </source>
</evidence>
<organism evidence="9 10">
    <name type="scientific">Cladophialophora immunda</name>
    <dbReference type="NCBI Taxonomy" id="569365"/>
    <lineage>
        <taxon>Eukaryota</taxon>
        <taxon>Fungi</taxon>
        <taxon>Dikarya</taxon>
        <taxon>Ascomycota</taxon>
        <taxon>Pezizomycotina</taxon>
        <taxon>Eurotiomycetes</taxon>
        <taxon>Chaetothyriomycetidae</taxon>
        <taxon>Chaetothyriales</taxon>
        <taxon>Herpotrichiellaceae</taxon>
        <taxon>Cladophialophora</taxon>
    </lineage>
</organism>
<evidence type="ECO:0000256" key="5">
    <source>
        <dbReference type="ARBA" id="ARBA00022833"/>
    </source>
</evidence>
<dbReference type="InterPro" id="IPR007219">
    <property type="entry name" value="XnlR_reg_dom"/>
</dbReference>
<keyword evidence="3" id="KW-0677">Repeat</keyword>
<dbReference type="InterPro" id="IPR051059">
    <property type="entry name" value="VerF-like"/>
</dbReference>
<evidence type="ECO:0000256" key="4">
    <source>
        <dbReference type="ARBA" id="ARBA00022771"/>
    </source>
</evidence>
<feature type="domain" description="Xylanolytic transcriptional activator regulatory" evidence="8">
    <location>
        <begin position="210"/>
        <end position="420"/>
    </location>
</feature>
<dbReference type="GO" id="GO:0000981">
    <property type="term" value="F:DNA-binding transcription factor activity, RNA polymerase II-specific"/>
    <property type="evidence" value="ECO:0007669"/>
    <property type="project" value="InterPro"/>
</dbReference>
<reference evidence="9 10" key="1">
    <citation type="submission" date="2015-01" db="EMBL/GenBank/DDBJ databases">
        <title>The Genome Sequence of Cladophialophora immunda CBS83496.</title>
        <authorList>
            <consortium name="The Broad Institute Genomics Platform"/>
            <person name="Cuomo C."/>
            <person name="de Hoog S."/>
            <person name="Gorbushina A."/>
            <person name="Stielow B."/>
            <person name="Teixiera M."/>
            <person name="Abouelleil A."/>
            <person name="Chapman S.B."/>
            <person name="Priest M."/>
            <person name="Young S.K."/>
            <person name="Wortman J."/>
            <person name="Nusbaum C."/>
            <person name="Birren B."/>
        </authorList>
    </citation>
    <scope>NUCLEOTIDE SEQUENCE [LARGE SCALE GENOMIC DNA]</scope>
    <source>
        <strain evidence="9 10">CBS 83496</strain>
    </source>
</reference>
<dbReference type="RefSeq" id="XP_016254344.1">
    <property type="nucleotide sequence ID" value="XM_016387416.1"/>
</dbReference>
<keyword evidence="2" id="KW-0479">Metal-binding</keyword>
<dbReference type="GO" id="GO:0000978">
    <property type="term" value="F:RNA polymerase II cis-regulatory region sequence-specific DNA binding"/>
    <property type="evidence" value="ECO:0007669"/>
    <property type="project" value="InterPro"/>
</dbReference>
<dbReference type="GeneID" id="27340118"/>
<evidence type="ECO:0000313" key="9">
    <source>
        <dbReference type="EMBL" id="KIW34128.1"/>
    </source>
</evidence>